<evidence type="ECO:0000256" key="5">
    <source>
        <dbReference type="ARBA" id="ARBA00022824"/>
    </source>
</evidence>
<feature type="region of interest" description="Disordered" evidence="10">
    <location>
        <begin position="160"/>
        <end position="217"/>
    </location>
</feature>
<dbReference type="PANTHER" id="PTHR13050:SF7">
    <property type="entry name" value="VESICLE TRANSPORT PROTEIN USE1"/>
    <property type="match status" value="1"/>
</dbReference>
<dbReference type="GO" id="GO:0005789">
    <property type="term" value="C:endoplasmic reticulum membrane"/>
    <property type="evidence" value="ECO:0007669"/>
    <property type="project" value="UniProtKB-SubCell"/>
</dbReference>
<evidence type="ECO:0000256" key="9">
    <source>
        <dbReference type="ARBA" id="ARBA00023136"/>
    </source>
</evidence>
<evidence type="ECO:0000256" key="10">
    <source>
        <dbReference type="SAM" id="MobiDB-lite"/>
    </source>
</evidence>
<keyword evidence="6" id="KW-0931">ER-Golgi transport</keyword>
<dbReference type="GO" id="GO:0031201">
    <property type="term" value="C:SNARE complex"/>
    <property type="evidence" value="ECO:0007669"/>
    <property type="project" value="TreeGrafter"/>
</dbReference>
<accession>A0A093V4T0</accession>
<evidence type="ECO:0000256" key="7">
    <source>
        <dbReference type="ARBA" id="ARBA00022927"/>
    </source>
</evidence>
<evidence type="ECO:0000256" key="3">
    <source>
        <dbReference type="ARBA" id="ARBA00022448"/>
    </source>
</evidence>
<dbReference type="eggNOG" id="ENOG502SCD1">
    <property type="taxonomic scope" value="Eukaryota"/>
</dbReference>
<feature type="compositionally biased region" description="Polar residues" evidence="10">
    <location>
        <begin position="163"/>
        <end position="173"/>
    </location>
</feature>
<evidence type="ECO:0000256" key="11">
    <source>
        <dbReference type="SAM" id="Phobius"/>
    </source>
</evidence>
<evidence type="ECO:0000313" key="12">
    <source>
        <dbReference type="EMBL" id="KFX44974.1"/>
    </source>
</evidence>
<keyword evidence="3" id="KW-0813">Transport</keyword>
<name>A0A093V4T0_TALMA</name>
<gene>
    <name evidence="12" type="ORF">GQ26_0250740</name>
</gene>
<reference key="1">
    <citation type="journal article" date="2014" name="PLoS Genet.">
        <title>Signature Gene Expression Reveals Novel Clues to the Molecular Mechanisms of Dimorphic Transition in Penicillium marneffei.</title>
        <authorList>
            <person name="Yang E."/>
            <person name="Wang G."/>
            <person name="Cai J."/>
            <person name="Woo P.C."/>
            <person name="Lau S.K."/>
            <person name="Yuen K.-Y."/>
            <person name="Chow W.-N."/>
            <person name="Lin X."/>
        </authorList>
    </citation>
    <scope>NUCLEOTIDE SEQUENCE [LARGE SCALE GENOMIC DNA]</scope>
    <source>
        <strain>PM1</strain>
    </source>
</reference>
<feature type="compositionally biased region" description="Low complexity" evidence="10">
    <location>
        <begin position="181"/>
        <end position="216"/>
    </location>
</feature>
<organism evidence="12">
    <name type="scientific">Talaromyces marneffei PM1</name>
    <dbReference type="NCBI Taxonomy" id="1077442"/>
    <lineage>
        <taxon>Eukaryota</taxon>
        <taxon>Fungi</taxon>
        <taxon>Dikarya</taxon>
        <taxon>Ascomycota</taxon>
        <taxon>Pezizomycotina</taxon>
        <taxon>Eurotiomycetes</taxon>
        <taxon>Eurotiomycetidae</taxon>
        <taxon>Eurotiales</taxon>
        <taxon>Trichocomaceae</taxon>
        <taxon>Talaromyces</taxon>
        <taxon>Talaromyces sect. Talaromyces</taxon>
    </lineage>
</organism>
<keyword evidence="4 11" id="KW-0812">Transmembrane</keyword>
<evidence type="ECO:0000256" key="6">
    <source>
        <dbReference type="ARBA" id="ARBA00022892"/>
    </source>
</evidence>
<protein>
    <recommendedName>
        <fullName evidence="13">Protein transport protein use1</fullName>
    </recommendedName>
</protein>
<reference evidence="12" key="2">
    <citation type="journal article" date="2014" name="PLoS Genet.">
        <title>Signature gene expression reveals novel clues to the molecular mechanisms of dimorphic transition in Penicillium marneffei.</title>
        <authorList>
            <person name="Yang E."/>
            <person name="Wang G."/>
            <person name="Cai J."/>
            <person name="Woo P.C."/>
            <person name="Lau S.K."/>
            <person name="Yuen K.-Y."/>
            <person name="Chow W.-N."/>
            <person name="Lin X."/>
        </authorList>
    </citation>
    <scope>NUCLEOTIDE SEQUENCE</scope>
    <source>
        <strain evidence="12">PM1</strain>
    </source>
</reference>
<evidence type="ECO:0000256" key="8">
    <source>
        <dbReference type="ARBA" id="ARBA00022989"/>
    </source>
</evidence>
<evidence type="ECO:0000256" key="4">
    <source>
        <dbReference type="ARBA" id="ARBA00022692"/>
    </source>
</evidence>
<proteinExistence type="inferred from homology"/>
<evidence type="ECO:0008006" key="13">
    <source>
        <dbReference type="Google" id="ProtNLM"/>
    </source>
</evidence>
<dbReference type="GO" id="GO:0015031">
    <property type="term" value="P:protein transport"/>
    <property type="evidence" value="ECO:0007669"/>
    <property type="project" value="UniProtKB-KW"/>
</dbReference>
<comment type="similarity">
    <text evidence="2">Belongs to the USE1 family.</text>
</comment>
<comment type="subcellular location">
    <subcellularLocation>
        <location evidence="1">Endoplasmic reticulum membrane</location>
        <topology evidence="1">Single-pass type IV membrane protein</topology>
    </subcellularLocation>
</comment>
<dbReference type="AlphaFoldDB" id="A0A093V4T0"/>
<evidence type="ECO:0000256" key="2">
    <source>
        <dbReference type="ARBA" id="ARBA00007891"/>
    </source>
</evidence>
<keyword evidence="8 11" id="KW-1133">Transmembrane helix</keyword>
<dbReference type="GO" id="GO:0005484">
    <property type="term" value="F:SNAP receptor activity"/>
    <property type="evidence" value="ECO:0007669"/>
    <property type="project" value="TreeGrafter"/>
</dbReference>
<sequence length="325" mass="36538">MARDIYQSQPLHAEQQPSSSNGDTYTIDIINLNNLLARLEQNIFLSSSTEHRLIQQSHLECVRIGANIDYAQTLIKKIDRSLPAVKAPAIRHERTTDLTKKRGRYEKIKERFDWIKEDVERRMGRDDEEDVQDIDEEDDIWEGIAPVEKRAAVAELEPEVPNNLISSEETTTIRQRRPDKTSLPPTTSSTTAALASGTSTSTFPGPKPTPATTAPPIDTKETALATHRTEQESLTTSLLTLATQLKSSSEAFQASLENEKGILNRAVEGLDRNMTGMEAAGKRMGVLRRMTEGRGWWGRMMMYAWIFGLWIVALAIVYLGPKLRF</sequence>
<dbReference type="InterPro" id="IPR019150">
    <property type="entry name" value="Vesicle_transport_protein_Use1"/>
</dbReference>
<dbReference type="EMBL" id="JPOX01000025">
    <property type="protein sequence ID" value="KFX44974.1"/>
    <property type="molecule type" value="Genomic_DNA"/>
</dbReference>
<keyword evidence="7" id="KW-0653">Protein transport</keyword>
<dbReference type="PANTHER" id="PTHR13050">
    <property type="entry name" value="USE1-LIKE PROTEIN"/>
    <property type="match status" value="1"/>
</dbReference>
<dbReference type="HOGENOM" id="CLU_027976_0_0_1"/>
<keyword evidence="9 11" id="KW-0472">Membrane</keyword>
<feature type="transmembrane region" description="Helical" evidence="11">
    <location>
        <begin position="296"/>
        <end position="319"/>
    </location>
</feature>
<comment type="caution">
    <text evidence="12">The sequence shown here is derived from an EMBL/GenBank/DDBJ whole genome shotgun (WGS) entry which is preliminary data.</text>
</comment>
<feature type="region of interest" description="Disordered" evidence="10">
    <location>
        <begin position="1"/>
        <end position="23"/>
    </location>
</feature>
<evidence type="ECO:0000256" key="1">
    <source>
        <dbReference type="ARBA" id="ARBA00004163"/>
    </source>
</evidence>
<dbReference type="GO" id="GO:0006890">
    <property type="term" value="P:retrograde vesicle-mediated transport, Golgi to endoplasmic reticulum"/>
    <property type="evidence" value="ECO:0007669"/>
    <property type="project" value="TreeGrafter"/>
</dbReference>
<keyword evidence="5" id="KW-0256">Endoplasmic reticulum</keyword>